<dbReference type="InterPro" id="IPR038636">
    <property type="entry name" value="Wzi_sf"/>
</dbReference>
<feature type="compositionally biased region" description="Polar residues" evidence="1">
    <location>
        <begin position="195"/>
        <end position="204"/>
    </location>
</feature>
<feature type="region of interest" description="Disordered" evidence="1">
    <location>
        <begin position="183"/>
        <end position="205"/>
    </location>
</feature>
<evidence type="ECO:0000256" key="2">
    <source>
        <dbReference type="SAM" id="SignalP"/>
    </source>
</evidence>
<keyword evidence="4" id="KW-1185">Reference proteome</keyword>
<accession>A0ABQ2WNU5</accession>
<name>A0ABQ2WNU5_9ALTE</name>
<sequence>MGDMRLSLGLGAVGLLCLAASTCLLAETVGPVKADTTLWRLALEARPDEHVSMPQVIYALWQQNPHAFRQNNLHHLIQGAVLTPPSREQMLATDAATAKTWYYAQLAEQPLPSHAKPTTSTLVSTRRDNGSATAALSPPPATSADINSNKNAMVIAELDTPDADVSPLTTRVSPAVSVAAATALAESTSSRDTHATPQHPTTAKGSWRVQHEFAAEQRYFNRSGMQGAAHFHSLLSYRGQWSYEDVSRRHNVNIEPYLRWHQRDSDSHLVDLQQAYWRYIGTGWEVKAGIDTVFWGVTESQHLVDVINQTDVTAGVELEAKLGQPMLSLRRTGKAGTLDIYVLPYFRERQFPAPAGRLGPPLRVNQDLTWYESSDGKHNLDVALRYSQRFAGMDVGLSFFSGNNREPLLQPTPSGELQSLYYQMEQYGVDLQWVQGEWLWKLESIYRRTGYAEYVAATGGFEYTQIGAFAQVWDLGWIAEYQYDSRGAQATLPGQNDLFLGWRLALNDLAGSDFLVGVLQDLDNKQSRSMKLEGSTRLSDSMRLSVHAWLFQTDDPLDRLFLLKRDDYIALQLSYYF</sequence>
<evidence type="ECO:0000313" key="4">
    <source>
        <dbReference type="Proteomes" id="UP000634667"/>
    </source>
</evidence>
<keyword evidence="2" id="KW-0732">Signal</keyword>
<protein>
    <submittedName>
        <fullName evidence="3">Uncharacterized protein</fullName>
    </submittedName>
</protein>
<evidence type="ECO:0000256" key="1">
    <source>
        <dbReference type="SAM" id="MobiDB-lite"/>
    </source>
</evidence>
<comment type="caution">
    <text evidence="3">The sequence shown here is derived from an EMBL/GenBank/DDBJ whole genome shotgun (WGS) entry which is preliminary data.</text>
</comment>
<organism evidence="3 4">
    <name type="scientific">Alishewanella tabrizica</name>
    <dbReference type="NCBI Taxonomy" id="671278"/>
    <lineage>
        <taxon>Bacteria</taxon>
        <taxon>Pseudomonadati</taxon>
        <taxon>Pseudomonadota</taxon>
        <taxon>Gammaproteobacteria</taxon>
        <taxon>Alteromonadales</taxon>
        <taxon>Alteromonadaceae</taxon>
        <taxon>Alishewanella</taxon>
    </lineage>
</organism>
<gene>
    <name evidence="3" type="ORF">GCM10008111_16590</name>
</gene>
<feature type="region of interest" description="Disordered" evidence="1">
    <location>
        <begin position="113"/>
        <end position="146"/>
    </location>
</feature>
<evidence type="ECO:0000313" key="3">
    <source>
        <dbReference type="EMBL" id="GGW61118.1"/>
    </source>
</evidence>
<dbReference type="Gene3D" id="2.40.160.130">
    <property type="entry name" value="Capsule assembly protein Wzi"/>
    <property type="match status" value="1"/>
</dbReference>
<dbReference type="NCBIfam" id="TIGR03505">
    <property type="entry name" value="FimV_core"/>
    <property type="match status" value="1"/>
</dbReference>
<dbReference type="Proteomes" id="UP000634667">
    <property type="component" value="Unassembled WGS sequence"/>
</dbReference>
<feature type="signal peptide" evidence="2">
    <location>
        <begin position="1"/>
        <end position="26"/>
    </location>
</feature>
<dbReference type="EMBL" id="BMYR01000006">
    <property type="protein sequence ID" value="GGW61118.1"/>
    <property type="molecule type" value="Genomic_DNA"/>
</dbReference>
<reference evidence="4" key="1">
    <citation type="journal article" date="2019" name="Int. J. Syst. Evol. Microbiol.">
        <title>The Global Catalogue of Microorganisms (GCM) 10K type strain sequencing project: providing services to taxonomists for standard genome sequencing and annotation.</title>
        <authorList>
            <consortium name="The Broad Institute Genomics Platform"/>
            <consortium name="The Broad Institute Genome Sequencing Center for Infectious Disease"/>
            <person name="Wu L."/>
            <person name="Ma J."/>
        </authorList>
    </citation>
    <scope>NUCLEOTIDE SEQUENCE [LARGE SCALE GENOMIC DNA]</scope>
    <source>
        <strain evidence="4">KCTC 23723</strain>
    </source>
</reference>
<dbReference type="InterPro" id="IPR020012">
    <property type="entry name" value="LysM_FimV"/>
</dbReference>
<proteinExistence type="predicted"/>
<feature type="chain" id="PRO_5047361268" evidence="2">
    <location>
        <begin position="27"/>
        <end position="577"/>
    </location>
</feature>